<dbReference type="RefSeq" id="WP_317566056.1">
    <property type="nucleotide sequence ID" value="NZ_JAWLJX010000009.1"/>
</dbReference>
<dbReference type="Pfam" id="PF01494">
    <property type="entry name" value="FAD_binding_3"/>
    <property type="match status" value="1"/>
</dbReference>
<comment type="cofactor">
    <cofactor evidence="1">
        <name>FAD</name>
        <dbReference type="ChEBI" id="CHEBI:57692"/>
    </cofactor>
</comment>
<dbReference type="Gene3D" id="3.40.30.120">
    <property type="match status" value="1"/>
</dbReference>
<dbReference type="InterPro" id="IPR050641">
    <property type="entry name" value="RIFMO-like"/>
</dbReference>
<dbReference type="GO" id="GO:0004497">
    <property type="term" value="F:monooxygenase activity"/>
    <property type="evidence" value="ECO:0007669"/>
    <property type="project" value="UniProtKB-KW"/>
</dbReference>
<accession>A0ABU4BI99</accession>
<dbReference type="Pfam" id="PF21274">
    <property type="entry name" value="Rng_hyd_C"/>
    <property type="match status" value="1"/>
</dbReference>
<dbReference type="EMBL" id="JAWLJX010000009">
    <property type="protein sequence ID" value="MDV6263935.1"/>
    <property type="molecule type" value="Genomic_DNA"/>
</dbReference>
<reference evidence="5 6" key="1">
    <citation type="submission" date="2023-10" db="EMBL/GenBank/DDBJ databases">
        <title>Development of a sustainable strategy for remediation of hydrocarbon-contaminated territories based on the waste exchange concept.</title>
        <authorList>
            <person name="Krivoruchko A."/>
        </authorList>
    </citation>
    <scope>NUCLEOTIDE SEQUENCE [LARGE SCALE GENOMIC DNA]</scope>
    <source>
        <strain evidence="5 6">IEGM 1323</strain>
    </source>
</reference>
<keyword evidence="3" id="KW-0274">FAD</keyword>
<evidence type="ECO:0000256" key="3">
    <source>
        <dbReference type="ARBA" id="ARBA00022827"/>
    </source>
</evidence>
<dbReference type="PANTHER" id="PTHR43004:SF19">
    <property type="entry name" value="BINDING MONOOXYGENASE, PUTATIVE (JCVI)-RELATED"/>
    <property type="match status" value="1"/>
</dbReference>
<dbReference type="PRINTS" id="PR00420">
    <property type="entry name" value="RNGMNOXGNASE"/>
</dbReference>
<keyword evidence="2" id="KW-0285">Flavoprotein</keyword>
<name>A0ABU4BI99_9NOCA</name>
<feature type="domain" description="FAD-binding" evidence="4">
    <location>
        <begin position="6"/>
        <end position="338"/>
    </location>
</feature>
<evidence type="ECO:0000313" key="6">
    <source>
        <dbReference type="Proteomes" id="UP001185755"/>
    </source>
</evidence>
<gene>
    <name evidence="5" type="ORF">R3P96_21560</name>
</gene>
<proteinExistence type="predicted"/>
<dbReference type="Gene3D" id="3.30.70.2450">
    <property type="match status" value="1"/>
</dbReference>
<dbReference type="InterPro" id="IPR002938">
    <property type="entry name" value="FAD-bd"/>
</dbReference>
<evidence type="ECO:0000313" key="5">
    <source>
        <dbReference type="EMBL" id="MDV6263935.1"/>
    </source>
</evidence>
<protein>
    <submittedName>
        <fullName evidence="5">FAD-dependent monooxygenase</fullName>
    </submittedName>
</protein>
<organism evidence="5 6">
    <name type="scientific">Rhodococcoides yunnanense</name>
    <dbReference type="NCBI Taxonomy" id="278209"/>
    <lineage>
        <taxon>Bacteria</taxon>
        <taxon>Bacillati</taxon>
        <taxon>Actinomycetota</taxon>
        <taxon>Actinomycetes</taxon>
        <taxon>Mycobacteriales</taxon>
        <taxon>Nocardiaceae</taxon>
        <taxon>Rhodococcoides</taxon>
    </lineage>
</organism>
<dbReference type="Proteomes" id="UP001185755">
    <property type="component" value="Unassembled WGS sequence"/>
</dbReference>
<sequence>MDASFDTEVIVVGAGPTGLMVAGELRCAGIDVILLDELLEPTTESRGLGFTPRTMEVLAQRGLVERFSERGVSLQTTTRGHFGGIPLDFGVFADAHPGVVGLPQVHTEAVLRDWVADLGCEVTRGHRVIDVTDTGNAVEALVDISGRSVRLRARFLVGCDGSRSVVRKRAGFEFTGTTSTLEVLLADVRGCDIRPRFIGEWLPGGVAMSAAIGDGIDRIVVCERDGPSSDHAVQPSFKSVADAWQRLTGEDISHGEPQWVSAFGDATKLASDYRRGRVLLAGDAAHVHLPAGGLGMNTGMQDGFNLGWKLAAVVRGRLPETLLDSYHEERHAVGKRLLLNTRAQGLLFLGGDEMAPLRTIIGELIGYEAVSVHLAGMVSGLEIRYPMGTGSHPLLGLRMPDIQLAGTQEQSVYPLLTSARGLLLDFVDDESLRDEVRPWADRIDVVTASPVADFGVPRLDAVLVRPDGHVAWVAPDEMGSLTAALHRWFGDPDEALKVGK</sequence>
<dbReference type="PANTHER" id="PTHR43004">
    <property type="entry name" value="TRK SYSTEM POTASSIUM UPTAKE PROTEIN"/>
    <property type="match status" value="1"/>
</dbReference>
<dbReference type="Gene3D" id="3.50.50.60">
    <property type="entry name" value="FAD/NAD(P)-binding domain"/>
    <property type="match status" value="2"/>
</dbReference>
<comment type="caution">
    <text evidence="5">The sequence shown here is derived from an EMBL/GenBank/DDBJ whole genome shotgun (WGS) entry which is preliminary data.</text>
</comment>
<dbReference type="InterPro" id="IPR036188">
    <property type="entry name" value="FAD/NAD-bd_sf"/>
</dbReference>
<dbReference type="SUPFAM" id="SSF51905">
    <property type="entry name" value="FAD/NAD(P)-binding domain"/>
    <property type="match status" value="1"/>
</dbReference>
<keyword evidence="5" id="KW-0560">Oxidoreductase</keyword>
<evidence type="ECO:0000256" key="2">
    <source>
        <dbReference type="ARBA" id="ARBA00022630"/>
    </source>
</evidence>
<keyword evidence="5" id="KW-0503">Monooxygenase</keyword>
<evidence type="ECO:0000256" key="1">
    <source>
        <dbReference type="ARBA" id="ARBA00001974"/>
    </source>
</evidence>
<keyword evidence="6" id="KW-1185">Reference proteome</keyword>
<evidence type="ECO:0000259" key="4">
    <source>
        <dbReference type="Pfam" id="PF01494"/>
    </source>
</evidence>